<evidence type="ECO:0000256" key="3">
    <source>
        <dbReference type="ARBA" id="ARBA00023054"/>
    </source>
</evidence>
<comment type="function">
    <text evidence="1">Involved in DNA recombination.</text>
</comment>
<dbReference type="InterPro" id="IPR003798">
    <property type="entry name" value="DNA_recombination_RmuC"/>
</dbReference>
<comment type="similarity">
    <text evidence="2">Belongs to the RmuC family.</text>
</comment>
<keyword evidence="4" id="KW-0233">DNA recombination</keyword>
<dbReference type="Pfam" id="PF02646">
    <property type="entry name" value="RmuC"/>
    <property type="match status" value="1"/>
</dbReference>
<evidence type="ECO:0000256" key="5">
    <source>
        <dbReference type="SAM" id="Coils"/>
    </source>
</evidence>
<evidence type="ECO:0000256" key="2">
    <source>
        <dbReference type="ARBA" id="ARBA00009840"/>
    </source>
</evidence>
<dbReference type="PANTHER" id="PTHR30563">
    <property type="entry name" value="DNA RECOMBINATION PROTEIN RMUC"/>
    <property type="match status" value="1"/>
</dbReference>
<evidence type="ECO:0000256" key="7">
    <source>
        <dbReference type="SAM" id="Phobius"/>
    </source>
</evidence>
<evidence type="ECO:0000313" key="8">
    <source>
        <dbReference type="EMBL" id="MBC2596248.1"/>
    </source>
</evidence>
<keyword evidence="7" id="KW-0472">Membrane</keyword>
<dbReference type="AlphaFoldDB" id="A0A842HJX6"/>
<dbReference type="GO" id="GO:0006310">
    <property type="term" value="P:DNA recombination"/>
    <property type="evidence" value="ECO:0007669"/>
    <property type="project" value="UniProtKB-KW"/>
</dbReference>
<dbReference type="Proteomes" id="UP000546464">
    <property type="component" value="Unassembled WGS sequence"/>
</dbReference>
<feature type="transmembrane region" description="Helical" evidence="7">
    <location>
        <begin position="6"/>
        <end position="25"/>
    </location>
</feature>
<dbReference type="EMBL" id="JACHVB010000063">
    <property type="protein sequence ID" value="MBC2596248.1"/>
    <property type="molecule type" value="Genomic_DNA"/>
</dbReference>
<gene>
    <name evidence="8" type="primary">rmuC</name>
    <name evidence="8" type="ORF">H5P28_18420</name>
</gene>
<organism evidence="8 9">
    <name type="scientific">Ruficoccus amylovorans</name>
    <dbReference type="NCBI Taxonomy" id="1804625"/>
    <lineage>
        <taxon>Bacteria</taxon>
        <taxon>Pseudomonadati</taxon>
        <taxon>Verrucomicrobiota</taxon>
        <taxon>Opitutia</taxon>
        <taxon>Puniceicoccales</taxon>
        <taxon>Cerasicoccaceae</taxon>
        <taxon>Ruficoccus</taxon>
    </lineage>
</organism>
<name>A0A842HJX6_9BACT</name>
<sequence length="506" mass="56571">MDPIVSVLLFIFGGIIGAVLVWAVTRKTAAALQARVLAESETEKALLSQSLEQAQEEWTRARAELQEKSAEAARLAGDLRESETRRQEEARAAQEKLAVLDQAEKQLREAFKALSADALRSNNESFLKLARESLEKFQQGAQGDLEKRQVAINQLVQPVKESLQKVDEKIHQLEKARVAAYEGLHEQVRGLMETQRHLHTETGNLVRALRAPQVRGRWGEMQLRRCVEFAGMVAHCDFSEQENVTTEEGRLRPDMIVRLPNGRQIVVDAKMTFDAFGEAILTDDPDRQKELLQKHARQVRDQLKKLSEKAYWRQFEPTPEFVVLFLPTESFFSAALEQDSSLIEYGSEQRVILATPTTLIALLKAVAYGWRQEEIAREARAISELGRDLYSRLGTLAGYFDELRKGLERAGDAYNKAVASMETRVLVTARRFKDLHVSADKDIPDSQPVERVLREPLADELRLPEDGLASGTSDDSSERGSTAEGASPAAAKPAPDDSPTSSEDKA</sequence>
<evidence type="ECO:0000256" key="4">
    <source>
        <dbReference type="ARBA" id="ARBA00023172"/>
    </source>
</evidence>
<evidence type="ECO:0000256" key="6">
    <source>
        <dbReference type="SAM" id="MobiDB-lite"/>
    </source>
</evidence>
<keyword evidence="9" id="KW-1185">Reference proteome</keyword>
<evidence type="ECO:0000313" key="9">
    <source>
        <dbReference type="Proteomes" id="UP000546464"/>
    </source>
</evidence>
<keyword evidence="7" id="KW-0812">Transmembrane</keyword>
<feature type="compositionally biased region" description="Basic and acidic residues" evidence="6">
    <location>
        <begin position="451"/>
        <end position="465"/>
    </location>
</feature>
<evidence type="ECO:0000256" key="1">
    <source>
        <dbReference type="ARBA" id="ARBA00003416"/>
    </source>
</evidence>
<keyword evidence="7" id="KW-1133">Transmembrane helix</keyword>
<accession>A0A842HJX6</accession>
<proteinExistence type="inferred from homology"/>
<keyword evidence="3 5" id="KW-0175">Coiled coil</keyword>
<comment type="caution">
    <text evidence="8">The sequence shown here is derived from an EMBL/GenBank/DDBJ whole genome shotgun (WGS) entry which is preliminary data.</text>
</comment>
<dbReference type="PANTHER" id="PTHR30563:SF0">
    <property type="entry name" value="DNA RECOMBINATION PROTEIN RMUC"/>
    <property type="match status" value="1"/>
</dbReference>
<reference evidence="8 9" key="1">
    <citation type="submission" date="2020-07" db="EMBL/GenBank/DDBJ databases">
        <authorList>
            <person name="Feng X."/>
        </authorList>
    </citation>
    <scope>NUCLEOTIDE SEQUENCE [LARGE SCALE GENOMIC DNA]</scope>
    <source>
        <strain evidence="8 9">JCM31066</strain>
    </source>
</reference>
<feature type="region of interest" description="Disordered" evidence="6">
    <location>
        <begin position="441"/>
        <end position="506"/>
    </location>
</feature>
<protein>
    <submittedName>
        <fullName evidence="8">DNA recombination protein RmuC</fullName>
    </submittedName>
</protein>
<feature type="compositionally biased region" description="Low complexity" evidence="6">
    <location>
        <begin position="480"/>
        <end position="506"/>
    </location>
</feature>
<feature type="coiled-coil region" evidence="5">
    <location>
        <begin position="37"/>
        <end position="113"/>
    </location>
</feature>